<dbReference type="EMBL" id="ASPP01033345">
    <property type="protein sequence ID" value="ETO03423.1"/>
    <property type="molecule type" value="Genomic_DNA"/>
</dbReference>
<name>X6LND8_RETFI</name>
<organism evidence="2 3">
    <name type="scientific">Reticulomyxa filosa</name>
    <dbReference type="NCBI Taxonomy" id="46433"/>
    <lineage>
        <taxon>Eukaryota</taxon>
        <taxon>Sar</taxon>
        <taxon>Rhizaria</taxon>
        <taxon>Retaria</taxon>
        <taxon>Foraminifera</taxon>
        <taxon>Monothalamids</taxon>
        <taxon>Reticulomyxidae</taxon>
        <taxon>Reticulomyxa</taxon>
    </lineage>
</organism>
<dbReference type="OrthoDB" id="10062389at2759"/>
<evidence type="ECO:0000313" key="2">
    <source>
        <dbReference type="EMBL" id="ETO03423.1"/>
    </source>
</evidence>
<gene>
    <name evidence="2" type="ORF">RFI_33984</name>
</gene>
<reference evidence="2 3" key="1">
    <citation type="journal article" date="2013" name="Curr. Biol.">
        <title>The Genome of the Foraminiferan Reticulomyxa filosa.</title>
        <authorList>
            <person name="Glockner G."/>
            <person name="Hulsmann N."/>
            <person name="Schleicher M."/>
            <person name="Noegel A.A."/>
            <person name="Eichinger L."/>
            <person name="Gallinger C."/>
            <person name="Pawlowski J."/>
            <person name="Sierra R."/>
            <person name="Euteneuer U."/>
            <person name="Pillet L."/>
            <person name="Moustafa A."/>
            <person name="Platzer M."/>
            <person name="Groth M."/>
            <person name="Szafranski K."/>
            <person name="Schliwa M."/>
        </authorList>
    </citation>
    <scope>NUCLEOTIDE SEQUENCE [LARGE SCALE GENOMIC DNA]</scope>
</reference>
<dbReference type="AlphaFoldDB" id="X6LND8"/>
<dbReference type="Proteomes" id="UP000023152">
    <property type="component" value="Unassembled WGS sequence"/>
</dbReference>
<evidence type="ECO:0000259" key="1">
    <source>
        <dbReference type="Pfam" id="PF00078"/>
    </source>
</evidence>
<sequence>LRRKLQLEKHQYMVNSINSLQEGNTSNLFTPLNTNTICIIPALMNKDKSFDCNSLTYAVLLDISAAYDNGRLYWWIESFLSDRLGRVVLNGTNSDWMEFNTGVPQGSALSLILFLLYINDLPTVIHQPIQCEMFADDVALWTSIFSDSKMKFPKMQLTLQHSNLKECDHVKYLGLFLDSQMTYSKHVNTSMANQQGNLDI</sequence>
<dbReference type="Pfam" id="PF00078">
    <property type="entry name" value="RVT_1"/>
    <property type="match status" value="1"/>
</dbReference>
<comment type="caution">
    <text evidence="2">The sequence shown here is derived from an EMBL/GenBank/DDBJ whole genome shotgun (WGS) entry which is preliminary data.</text>
</comment>
<keyword evidence="3" id="KW-1185">Reference proteome</keyword>
<proteinExistence type="predicted"/>
<dbReference type="PANTHER" id="PTHR33332">
    <property type="entry name" value="REVERSE TRANSCRIPTASE DOMAIN-CONTAINING PROTEIN"/>
    <property type="match status" value="1"/>
</dbReference>
<protein>
    <recommendedName>
        <fullName evidence="1">Reverse transcriptase domain-containing protein</fullName>
    </recommendedName>
</protein>
<feature type="domain" description="Reverse transcriptase" evidence="1">
    <location>
        <begin position="46"/>
        <end position="164"/>
    </location>
</feature>
<evidence type="ECO:0000313" key="3">
    <source>
        <dbReference type="Proteomes" id="UP000023152"/>
    </source>
</evidence>
<accession>X6LND8</accession>
<dbReference type="InterPro" id="IPR000477">
    <property type="entry name" value="RT_dom"/>
</dbReference>
<feature type="non-terminal residue" evidence="2">
    <location>
        <position position="1"/>
    </location>
</feature>